<organism evidence="1 2">
    <name type="scientific">Solibacillus merdavium</name>
    <dbReference type="NCBI Taxonomy" id="2762218"/>
    <lineage>
        <taxon>Bacteria</taxon>
        <taxon>Bacillati</taxon>
        <taxon>Bacillota</taxon>
        <taxon>Bacilli</taxon>
        <taxon>Bacillales</taxon>
        <taxon>Caryophanaceae</taxon>
        <taxon>Solibacillus</taxon>
    </lineage>
</organism>
<name>A0ABR8XLW2_9BACL</name>
<dbReference type="Proteomes" id="UP000600565">
    <property type="component" value="Unassembled WGS sequence"/>
</dbReference>
<evidence type="ECO:0000313" key="2">
    <source>
        <dbReference type="Proteomes" id="UP000600565"/>
    </source>
</evidence>
<accession>A0ABR8XLW2</accession>
<gene>
    <name evidence="1" type="ORF">H9632_07545</name>
</gene>
<protein>
    <submittedName>
        <fullName evidence="1">Uncharacterized protein</fullName>
    </submittedName>
</protein>
<dbReference type="EMBL" id="JACSPW010000005">
    <property type="protein sequence ID" value="MBD8032918.1"/>
    <property type="molecule type" value="Genomic_DNA"/>
</dbReference>
<keyword evidence="2" id="KW-1185">Reference proteome</keyword>
<reference evidence="1 2" key="1">
    <citation type="submission" date="2020-08" db="EMBL/GenBank/DDBJ databases">
        <title>A Genomic Blueprint of the Chicken Gut Microbiome.</title>
        <authorList>
            <person name="Gilroy R."/>
            <person name="Ravi A."/>
            <person name="Getino M."/>
            <person name="Pursley I."/>
            <person name="Horton D.L."/>
            <person name="Alikhan N.-F."/>
            <person name="Baker D."/>
            <person name="Gharbi K."/>
            <person name="Hall N."/>
            <person name="Watson M."/>
            <person name="Adriaenssens E.M."/>
            <person name="Foster-Nyarko E."/>
            <person name="Jarju S."/>
            <person name="Secka A."/>
            <person name="Antonio M."/>
            <person name="Oren A."/>
            <person name="Chaudhuri R."/>
            <person name="La Ragione R.M."/>
            <person name="Hildebrand F."/>
            <person name="Pallen M.J."/>
        </authorList>
    </citation>
    <scope>NUCLEOTIDE SEQUENCE [LARGE SCALE GENOMIC DNA]</scope>
    <source>
        <strain evidence="1 2">Sa1YVA6</strain>
    </source>
</reference>
<comment type="caution">
    <text evidence="1">The sequence shown here is derived from an EMBL/GenBank/DDBJ whole genome shotgun (WGS) entry which is preliminary data.</text>
</comment>
<sequence>MIYRRDLDVRIVSTLLEFIEEKEFELVDEYYECRLQRKELEQLITDLEEDIRYAGLRNKSFDFCILDEITSRRDEDIEILVKLFDSIANDPRALGYVAHYHTPNNHILL</sequence>
<evidence type="ECO:0000313" key="1">
    <source>
        <dbReference type="EMBL" id="MBD8032918.1"/>
    </source>
</evidence>
<proteinExistence type="predicted"/>